<dbReference type="Pfam" id="PF05031">
    <property type="entry name" value="NEAT"/>
    <property type="match status" value="1"/>
</dbReference>
<gene>
    <name evidence="10" type="ORF">PAT3040_06177</name>
</gene>
<dbReference type="PROSITE" id="PS50978">
    <property type="entry name" value="NEAT"/>
    <property type="match status" value="1"/>
</dbReference>
<feature type="signal peptide" evidence="8">
    <location>
        <begin position="1"/>
        <end position="18"/>
    </location>
</feature>
<accession>A0A2R5EXD4</accession>
<dbReference type="AlphaFoldDB" id="A0A2R5EXD4"/>
<dbReference type="PANTHER" id="PTHR37824:SF1">
    <property type="entry name" value="IRON-REGULATED SURFACE DETERMINANT PROTEIN C"/>
    <property type="match status" value="1"/>
</dbReference>
<keyword evidence="6" id="KW-0572">Peptidoglycan-anchor</keyword>
<keyword evidence="2" id="KW-0134">Cell wall</keyword>
<dbReference type="GO" id="GO:0015886">
    <property type="term" value="P:heme transport"/>
    <property type="evidence" value="ECO:0007669"/>
    <property type="project" value="InterPro"/>
</dbReference>
<keyword evidence="11" id="KW-1185">Reference proteome</keyword>
<evidence type="ECO:0000256" key="4">
    <source>
        <dbReference type="ARBA" id="ARBA00022729"/>
    </source>
</evidence>
<organism evidence="10 11">
    <name type="scientific">Paenibacillus agaridevorans</name>
    <dbReference type="NCBI Taxonomy" id="171404"/>
    <lineage>
        <taxon>Bacteria</taxon>
        <taxon>Bacillati</taxon>
        <taxon>Bacillota</taxon>
        <taxon>Bacilli</taxon>
        <taxon>Bacillales</taxon>
        <taxon>Paenibacillaceae</taxon>
        <taxon>Paenibacillus</taxon>
    </lineage>
</organism>
<dbReference type="NCBIfam" id="TIGR03656">
    <property type="entry name" value="IsdC"/>
    <property type="match status" value="1"/>
</dbReference>
<dbReference type="CDD" id="cd06920">
    <property type="entry name" value="NEAT"/>
    <property type="match status" value="1"/>
</dbReference>
<evidence type="ECO:0000256" key="7">
    <source>
        <dbReference type="SAM" id="MobiDB-lite"/>
    </source>
</evidence>
<evidence type="ECO:0000256" key="5">
    <source>
        <dbReference type="ARBA" id="ARBA00023004"/>
    </source>
</evidence>
<dbReference type="Proteomes" id="UP000245202">
    <property type="component" value="Unassembled WGS sequence"/>
</dbReference>
<evidence type="ECO:0000256" key="2">
    <source>
        <dbReference type="ARBA" id="ARBA00022512"/>
    </source>
</evidence>
<evidence type="ECO:0000313" key="10">
    <source>
        <dbReference type="EMBL" id="GBG11372.1"/>
    </source>
</evidence>
<evidence type="ECO:0000256" key="1">
    <source>
        <dbReference type="ARBA" id="ARBA00004168"/>
    </source>
</evidence>
<dbReference type="GO" id="GO:0009274">
    <property type="term" value="C:peptidoglycan-based cell wall"/>
    <property type="evidence" value="ECO:0007669"/>
    <property type="project" value="InterPro"/>
</dbReference>
<sequence length="218" mass="22796">MLAALWITLLAWPASMMAAGDLADGTYTANYLILKAENDSVSMANDYWEKPATVTIKDGKATVRVTINHSFWVTEFKVPGSGGSFVNTKVVSSNKKADTRLVEFSADITKPILSKIHVTVEEIDYDHDYTIRFVFEHDSFKLVKGAAPAQTAATKPSTAATTKPTATAEPATVPAAKPTTTEPIATAEPAQSSGLTGSGAGSTEQSATGVKPAGGASA</sequence>
<feature type="region of interest" description="Disordered" evidence="7">
    <location>
        <begin position="147"/>
        <end position="218"/>
    </location>
</feature>
<comment type="subcellular location">
    <subcellularLocation>
        <location evidence="1">Secreted</location>
        <location evidence="1">Cell wall</location>
        <topology evidence="1">Peptidoglycan-anchor</topology>
    </subcellularLocation>
</comment>
<feature type="non-terminal residue" evidence="10">
    <location>
        <position position="218"/>
    </location>
</feature>
<dbReference type="SMART" id="SM00725">
    <property type="entry name" value="NEAT"/>
    <property type="match status" value="1"/>
</dbReference>
<feature type="compositionally biased region" description="Low complexity" evidence="7">
    <location>
        <begin position="147"/>
        <end position="195"/>
    </location>
</feature>
<reference evidence="10 11" key="1">
    <citation type="submission" date="2017-08" db="EMBL/GenBank/DDBJ databases">
        <title>Substantial Increase in Enzyme Production by Combined Drug-Resistance Mutations in Paenibacillus agaridevorans.</title>
        <authorList>
            <person name="Tanaka Y."/>
            <person name="Funane K."/>
            <person name="Hosaka T."/>
            <person name="Shiwa Y."/>
            <person name="Fujita N."/>
            <person name="Miyazaki T."/>
            <person name="Yoshikawa H."/>
            <person name="Murakami K."/>
            <person name="Kasahara K."/>
            <person name="Inaoka T."/>
            <person name="Hiraga Y."/>
            <person name="Ochi K."/>
        </authorList>
    </citation>
    <scope>NUCLEOTIDE SEQUENCE [LARGE SCALE GENOMIC DNA]</scope>
    <source>
        <strain evidence="10 11">T-3040</strain>
    </source>
</reference>
<evidence type="ECO:0000313" key="11">
    <source>
        <dbReference type="Proteomes" id="UP000245202"/>
    </source>
</evidence>
<dbReference type="Gene3D" id="2.60.40.1850">
    <property type="match status" value="1"/>
</dbReference>
<feature type="domain" description="NEAT" evidence="9">
    <location>
        <begin position="22"/>
        <end position="143"/>
    </location>
</feature>
<name>A0A2R5EXD4_9BACL</name>
<feature type="chain" id="PRO_5038332312" evidence="8">
    <location>
        <begin position="19"/>
        <end position="218"/>
    </location>
</feature>
<keyword evidence="3" id="KW-0964">Secreted</keyword>
<evidence type="ECO:0000256" key="3">
    <source>
        <dbReference type="ARBA" id="ARBA00022525"/>
    </source>
</evidence>
<proteinExistence type="predicted"/>
<dbReference type="InterPro" id="IPR006635">
    <property type="entry name" value="NEAT_dom"/>
</dbReference>
<comment type="caution">
    <text evidence="10">The sequence shown here is derived from an EMBL/GenBank/DDBJ whole genome shotgun (WGS) entry which is preliminary data.</text>
</comment>
<dbReference type="InterPro" id="IPR019909">
    <property type="entry name" value="Haem_uptake_protein_IsdC"/>
</dbReference>
<evidence type="ECO:0000256" key="8">
    <source>
        <dbReference type="SAM" id="SignalP"/>
    </source>
</evidence>
<dbReference type="PANTHER" id="PTHR37824">
    <property type="entry name" value="IRON-REGULATED SURFACE DETERMINANT PROTEIN C"/>
    <property type="match status" value="1"/>
</dbReference>
<dbReference type="GO" id="GO:0030492">
    <property type="term" value="F:hemoglobin binding"/>
    <property type="evidence" value="ECO:0007669"/>
    <property type="project" value="InterPro"/>
</dbReference>
<protein>
    <submittedName>
        <fullName evidence="10">Putative heme uptake protein IsdC</fullName>
    </submittedName>
</protein>
<keyword evidence="5" id="KW-0408">Iron</keyword>
<keyword evidence="4 8" id="KW-0732">Signal</keyword>
<dbReference type="InterPro" id="IPR050436">
    <property type="entry name" value="IsdA"/>
</dbReference>
<dbReference type="InterPro" id="IPR037250">
    <property type="entry name" value="NEAT_dom_sf"/>
</dbReference>
<dbReference type="SUPFAM" id="SSF158911">
    <property type="entry name" value="NEAT domain-like"/>
    <property type="match status" value="1"/>
</dbReference>
<dbReference type="EMBL" id="BDQX01000395">
    <property type="protein sequence ID" value="GBG11372.1"/>
    <property type="molecule type" value="Genomic_DNA"/>
</dbReference>
<evidence type="ECO:0000256" key="6">
    <source>
        <dbReference type="ARBA" id="ARBA00023088"/>
    </source>
</evidence>
<evidence type="ECO:0000259" key="9">
    <source>
        <dbReference type="PROSITE" id="PS50978"/>
    </source>
</evidence>